<feature type="transmembrane region" description="Helical" evidence="6">
    <location>
        <begin position="82"/>
        <end position="99"/>
    </location>
</feature>
<dbReference type="RefSeq" id="WP_116687453.1">
    <property type="nucleotide sequence ID" value="NZ_CAWNYD010000005.1"/>
</dbReference>
<gene>
    <name evidence="7" type="ORF">DC094_12520</name>
</gene>
<evidence type="ECO:0000256" key="5">
    <source>
        <dbReference type="ARBA" id="ARBA00023136"/>
    </source>
</evidence>
<name>A0A2V1GSW7_9GAMM</name>
<proteinExistence type="predicted"/>
<keyword evidence="2" id="KW-1003">Cell membrane</keyword>
<dbReference type="OrthoDB" id="5702716at2"/>
<feature type="transmembrane region" description="Helical" evidence="6">
    <location>
        <begin position="12"/>
        <end position="34"/>
    </location>
</feature>
<accession>A0A2V1GSW7</accession>
<dbReference type="Pfam" id="PF03899">
    <property type="entry name" value="ATP-synt_I"/>
    <property type="match status" value="1"/>
</dbReference>
<dbReference type="InterPro" id="IPR005598">
    <property type="entry name" value="ATP_synth_I"/>
</dbReference>
<keyword evidence="4 6" id="KW-1133">Transmembrane helix</keyword>
<keyword evidence="8" id="KW-1185">Reference proteome</keyword>
<dbReference type="GO" id="GO:0005886">
    <property type="term" value="C:plasma membrane"/>
    <property type="evidence" value="ECO:0007669"/>
    <property type="project" value="UniProtKB-SubCell"/>
</dbReference>
<evidence type="ECO:0000313" key="7">
    <source>
        <dbReference type="EMBL" id="PVZ68124.1"/>
    </source>
</evidence>
<keyword evidence="5 6" id="KW-0472">Membrane</keyword>
<dbReference type="EMBL" id="QDDL01000005">
    <property type="protein sequence ID" value="PVZ68124.1"/>
    <property type="molecule type" value="Genomic_DNA"/>
</dbReference>
<reference evidence="7 8" key="1">
    <citation type="submission" date="2018-04" db="EMBL/GenBank/DDBJ databases">
        <title>Thalassorhabdus spongiae gen. nov., sp. nov., isolated from a marine sponge in South-West Iceland.</title>
        <authorList>
            <person name="Knobloch S."/>
            <person name="Daussin A."/>
            <person name="Johannsson R."/>
            <person name="Marteinsson V.T."/>
        </authorList>
    </citation>
    <scope>NUCLEOTIDE SEQUENCE [LARGE SCALE GENOMIC DNA]</scope>
    <source>
        <strain evidence="7 8">Hp12</strain>
    </source>
</reference>
<keyword evidence="3 6" id="KW-0812">Transmembrane</keyword>
<protein>
    <submittedName>
        <fullName evidence="7">F0F1 ATP synthase subunit I</fullName>
    </submittedName>
</protein>
<evidence type="ECO:0000256" key="2">
    <source>
        <dbReference type="ARBA" id="ARBA00022475"/>
    </source>
</evidence>
<sequence length="129" mass="14159">MLQHIAKTNRRNAFRFIGWQLIVSFLAATLSWLISDAHGALSALMGGLVNTTSCLYFAHRVFARSGVKAARQVAGDFYKGEAMRIVIAVVLMVLVIKLLNVTMLATLFGFAAAQLVFWGAPLIFKTNKV</sequence>
<evidence type="ECO:0000256" key="4">
    <source>
        <dbReference type="ARBA" id="ARBA00022989"/>
    </source>
</evidence>
<evidence type="ECO:0000313" key="8">
    <source>
        <dbReference type="Proteomes" id="UP000244906"/>
    </source>
</evidence>
<comment type="subcellular location">
    <subcellularLocation>
        <location evidence="1">Cell membrane</location>
        <topology evidence="1">Multi-pass membrane protein</topology>
    </subcellularLocation>
</comment>
<comment type="caution">
    <text evidence="7">The sequence shown here is derived from an EMBL/GenBank/DDBJ whole genome shotgun (WGS) entry which is preliminary data.</text>
</comment>
<dbReference type="AlphaFoldDB" id="A0A2V1GSW7"/>
<organism evidence="7 8">
    <name type="scientific">Pelagibaculum spongiae</name>
    <dbReference type="NCBI Taxonomy" id="2080658"/>
    <lineage>
        <taxon>Bacteria</taxon>
        <taxon>Pseudomonadati</taxon>
        <taxon>Pseudomonadota</taxon>
        <taxon>Gammaproteobacteria</taxon>
        <taxon>Oceanospirillales</taxon>
        <taxon>Pelagibaculum</taxon>
    </lineage>
</organism>
<evidence type="ECO:0000256" key="1">
    <source>
        <dbReference type="ARBA" id="ARBA00004651"/>
    </source>
</evidence>
<evidence type="ECO:0000256" key="3">
    <source>
        <dbReference type="ARBA" id="ARBA00022692"/>
    </source>
</evidence>
<dbReference type="Proteomes" id="UP000244906">
    <property type="component" value="Unassembled WGS sequence"/>
</dbReference>
<feature type="transmembrane region" description="Helical" evidence="6">
    <location>
        <begin position="40"/>
        <end position="62"/>
    </location>
</feature>
<evidence type="ECO:0000256" key="6">
    <source>
        <dbReference type="SAM" id="Phobius"/>
    </source>
</evidence>